<name>A0A0P1AUA3_PLAHL</name>
<evidence type="ECO:0000313" key="1">
    <source>
        <dbReference type="EMBL" id="CEG44885.1"/>
    </source>
</evidence>
<sequence length="50" mass="5872">MARGTRFGRGVVQLAYKKVEPKDSTLNVVQKSWMIIHLLFYLYHKSTCKE</sequence>
<accession>A0A0P1AUA3</accession>
<dbReference type="EMBL" id="CCYD01001336">
    <property type="protein sequence ID" value="CEG44885.1"/>
    <property type="molecule type" value="Genomic_DNA"/>
</dbReference>
<keyword evidence="2" id="KW-1185">Reference proteome</keyword>
<evidence type="ECO:0000313" key="2">
    <source>
        <dbReference type="Proteomes" id="UP000054928"/>
    </source>
</evidence>
<dbReference type="RefSeq" id="XP_024581254.1">
    <property type="nucleotide sequence ID" value="XM_024731037.1"/>
</dbReference>
<reference evidence="2" key="1">
    <citation type="submission" date="2014-09" db="EMBL/GenBank/DDBJ databases">
        <authorList>
            <person name="Sharma Rahul"/>
            <person name="Thines Marco"/>
        </authorList>
    </citation>
    <scope>NUCLEOTIDE SEQUENCE [LARGE SCALE GENOMIC DNA]</scope>
</reference>
<proteinExistence type="predicted"/>
<dbReference type="AlphaFoldDB" id="A0A0P1AUA3"/>
<protein>
    <submittedName>
        <fullName evidence="1">Uncharacterized protein</fullName>
    </submittedName>
</protein>
<organism evidence="1 2">
    <name type="scientific">Plasmopara halstedii</name>
    <name type="common">Downy mildew of sunflower</name>
    <dbReference type="NCBI Taxonomy" id="4781"/>
    <lineage>
        <taxon>Eukaryota</taxon>
        <taxon>Sar</taxon>
        <taxon>Stramenopiles</taxon>
        <taxon>Oomycota</taxon>
        <taxon>Peronosporomycetes</taxon>
        <taxon>Peronosporales</taxon>
        <taxon>Peronosporaceae</taxon>
        <taxon>Plasmopara</taxon>
    </lineage>
</organism>
<dbReference type="GeneID" id="36396270"/>
<dbReference type="Proteomes" id="UP000054928">
    <property type="component" value="Unassembled WGS sequence"/>
</dbReference>